<evidence type="ECO:0000313" key="2">
    <source>
        <dbReference type="Proteomes" id="UP000054166"/>
    </source>
</evidence>
<evidence type="ECO:0000313" key="1">
    <source>
        <dbReference type="EMBL" id="KIM89894.1"/>
    </source>
</evidence>
<organism evidence="1 2">
    <name type="scientific">Piloderma croceum (strain F 1598)</name>
    <dbReference type="NCBI Taxonomy" id="765440"/>
    <lineage>
        <taxon>Eukaryota</taxon>
        <taxon>Fungi</taxon>
        <taxon>Dikarya</taxon>
        <taxon>Basidiomycota</taxon>
        <taxon>Agaricomycotina</taxon>
        <taxon>Agaricomycetes</taxon>
        <taxon>Agaricomycetidae</taxon>
        <taxon>Atheliales</taxon>
        <taxon>Atheliaceae</taxon>
        <taxon>Piloderma</taxon>
    </lineage>
</organism>
<accession>A0A0C3GDX4</accession>
<proteinExistence type="predicted"/>
<dbReference type="HOGENOM" id="CLU_1636028_0_0_1"/>
<dbReference type="AlphaFoldDB" id="A0A0C3GDX4"/>
<name>A0A0C3GDX4_PILCF</name>
<reference evidence="1 2" key="1">
    <citation type="submission" date="2014-04" db="EMBL/GenBank/DDBJ databases">
        <authorList>
            <consortium name="DOE Joint Genome Institute"/>
            <person name="Kuo A."/>
            <person name="Tarkka M."/>
            <person name="Buscot F."/>
            <person name="Kohler A."/>
            <person name="Nagy L.G."/>
            <person name="Floudas D."/>
            <person name="Copeland A."/>
            <person name="Barry K.W."/>
            <person name="Cichocki N."/>
            <person name="Veneault-Fourrey C."/>
            <person name="LaButti K."/>
            <person name="Lindquist E.A."/>
            <person name="Lipzen A."/>
            <person name="Lundell T."/>
            <person name="Morin E."/>
            <person name="Murat C."/>
            <person name="Sun H."/>
            <person name="Tunlid A."/>
            <person name="Henrissat B."/>
            <person name="Grigoriev I.V."/>
            <person name="Hibbett D.S."/>
            <person name="Martin F."/>
            <person name="Nordberg H.P."/>
            <person name="Cantor M.N."/>
            <person name="Hua S.X."/>
        </authorList>
    </citation>
    <scope>NUCLEOTIDE SEQUENCE [LARGE SCALE GENOMIC DNA]</scope>
    <source>
        <strain evidence="1 2">F 1598</strain>
    </source>
</reference>
<reference evidence="2" key="2">
    <citation type="submission" date="2015-01" db="EMBL/GenBank/DDBJ databases">
        <title>Evolutionary Origins and Diversification of the Mycorrhizal Mutualists.</title>
        <authorList>
            <consortium name="DOE Joint Genome Institute"/>
            <consortium name="Mycorrhizal Genomics Consortium"/>
            <person name="Kohler A."/>
            <person name="Kuo A."/>
            <person name="Nagy L.G."/>
            <person name="Floudas D."/>
            <person name="Copeland A."/>
            <person name="Barry K.W."/>
            <person name="Cichocki N."/>
            <person name="Veneault-Fourrey C."/>
            <person name="LaButti K."/>
            <person name="Lindquist E.A."/>
            <person name="Lipzen A."/>
            <person name="Lundell T."/>
            <person name="Morin E."/>
            <person name="Murat C."/>
            <person name="Riley R."/>
            <person name="Ohm R."/>
            <person name="Sun H."/>
            <person name="Tunlid A."/>
            <person name="Henrissat B."/>
            <person name="Grigoriev I.V."/>
            <person name="Hibbett D.S."/>
            <person name="Martin F."/>
        </authorList>
    </citation>
    <scope>NUCLEOTIDE SEQUENCE [LARGE SCALE GENOMIC DNA]</scope>
    <source>
        <strain evidence="2">F 1598</strain>
    </source>
</reference>
<gene>
    <name evidence="1" type="ORF">PILCRDRAFT_200491</name>
</gene>
<dbReference type="Proteomes" id="UP000054166">
    <property type="component" value="Unassembled WGS sequence"/>
</dbReference>
<dbReference type="EMBL" id="KN832974">
    <property type="protein sequence ID" value="KIM89894.1"/>
    <property type="molecule type" value="Genomic_DNA"/>
</dbReference>
<dbReference type="InParanoid" id="A0A0C3GDX4"/>
<keyword evidence="2" id="KW-1185">Reference proteome</keyword>
<sequence length="162" mass="18759">MWVVLNWSGNRKQGVRDDGSKQVTDVAEFGLQVCWRIMLKTYYISFSFTRAAEFHFLNRPVSMCACVYRRNISWSDPSRPPRCDSDSQRLGRKRHVILSYPESSLYNCTVQYGFLDHDTLTYGIQVQRVIKKFGVLCMSWSNPIPVTSHCEVSLDRTLKSCS</sequence>
<protein>
    <submittedName>
        <fullName evidence="1">Uncharacterized protein</fullName>
    </submittedName>
</protein>